<evidence type="ECO:0000256" key="4">
    <source>
        <dbReference type="SAM" id="MobiDB-lite"/>
    </source>
</evidence>
<feature type="compositionally biased region" description="Basic and acidic residues" evidence="4">
    <location>
        <begin position="57"/>
        <end position="67"/>
    </location>
</feature>
<feature type="region of interest" description="Disordered" evidence="4">
    <location>
        <begin position="23"/>
        <end position="67"/>
    </location>
</feature>
<dbReference type="RefSeq" id="WP_193735835.1">
    <property type="nucleotide sequence ID" value="NZ_CP063304.1"/>
</dbReference>
<organism evidence="6 7">
    <name type="scientific">Blautia liquoris</name>
    <dbReference type="NCBI Taxonomy" id="2779518"/>
    <lineage>
        <taxon>Bacteria</taxon>
        <taxon>Bacillati</taxon>
        <taxon>Bacillota</taxon>
        <taxon>Clostridia</taxon>
        <taxon>Lachnospirales</taxon>
        <taxon>Lachnospiraceae</taxon>
        <taxon>Blautia</taxon>
    </lineage>
</organism>
<dbReference type="PROSITE" id="PS51257">
    <property type="entry name" value="PROKAR_LIPOPROTEIN"/>
    <property type="match status" value="1"/>
</dbReference>
<evidence type="ECO:0000259" key="5">
    <source>
        <dbReference type="Pfam" id="PF13407"/>
    </source>
</evidence>
<keyword evidence="3" id="KW-0732">Signal</keyword>
<proteinExistence type="inferred from homology"/>
<name>A0A7M2RGR4_9FIRM</name>
<dbReference type="Pfam" id="PF13407">
    <property type="entry name" value="Peripla_BP_4"/>
    <property type="match status" value="1"/>
</dbReference>
<evidence type="ECO:0000256" key="2">
    <source>
        <dbReference type="ARBA" id="ARBA00007639"/>
    </source>
</evidence>
<dbReference type="InterPro" id="IPR028082">
    <property type="entry name" value="Peripla_BP_I"/>
</dbReference>
<gene>
    <name evidence="6" type="ORF">INP51_00580</name>
</gene>
<dbReference type="CDD" id="cd20005">
    <property type="entry name" value="PBP1_ABC_sugar_binding-like"/>
    <property type="match status" value="1"/>
</dbReference>
<keyword evidence="7" id="KW-1185">Reference proteome</keyword>
<dbReference type="PANTHER" id="PTHR46847">
    <property type="entry name" value="D-ALLOSE-BINDING PERIPLASMIC PROTEIN-RELATED"/>
    <property type="match status" value="1"/>
</dbReference>
<comment type="subcellular location">
    <subcellularLocation>
        <location evidence="1">Cell envelope</location>
    </subcellularLocation>
</comment>
<dbReference type="KEGG" id="bliq:INP51_00580"/>
<feature type="compositionally biased region" description="Low complexity" evidence="4">
    <location>
        <begin position="37"/>
        <end position="56"/>
    </location>
</feature>
<comment type="similarity">
    <text evidence="2">Belongs to the bacterial solute-binding protein 2 family.</text>
</comment>
<dbReference type="SUPFAM" id="SSF53822">
    <property type="entry name" value="Periplasmic binding protein-like I"/>
    <property type="match status" value="1"/>
</dbReference>
<dbReference type="AlphaFoldDB" id="A0A7M2RGR4"/>
<accession>A0A7M2RGR4</accession>
<dbReference type="Gene3D" id="3.40.50.2300">
    <property type="match status" value="2"/>
</dbReference>
<evidence type="ECO:0000313" key="7">
    <source>
        <dbReference type="Proteomes" id="UP000593601"/>
    </source>
</evidence>
<feature type="domain" description="Periplasmic binding protein" evidence="5">
    <location>
        <begin position="94"/>
        <end position="356"/>
    </location>
</feature>
<dbReference type="GO" id="GO:0030246">
    <property type="term" value="F:carbohydrate binding"/>
    <property type="evidence" value="ECO:0007669"/>
    <property type="project" value="UniProtKB-ARBA"/>
</dbReference>
<evidence type="ECO:0000313" key="6">
    <source>
        <dbReference type="EMBL" id="QOV19515.1"/>
    </source>
</evidence>
<sequence>MKYLRSTGAAALLLAVFISGCGSKKEDRQPVTPPTKEPVVTETPTPSEAVKSTETVKPTKEPEEEIKVTLSNSQELTADYTTMKDLPVEKGTYIAVVAKGIDSSYWNNVKKGAEAAIKKLNEELGYTGNDKVRITFEGPANNSDIDSQINIIDAVLADNPTVLCLSAIDMQSCNAQLETAQENGIPVVIIDSGVENNLIASACATNNYNAGAEAAKKMSEAIGNIGEVAVMAHQATAQSSIDRVKGFTEEMTNHHPDIKIIETSYESEDKTVKEIVSGVLKDHPDLSGYFGTNENMAVGVMDAMQETENDKVKLIGFDSGETQQKAVKDGKEYGMICQNPYGMGYASMVAAARLASHLPVDTYISSGYQWIDNKNITLPENRQYLYK</sequence>
<dbReference type="EMBL" id="CP063304">
    <property type="protein sequence ID" value="QOV19515.1"/>
    <property type="molecule type" value="Genomic_DNA"/>
</dbReference>
<evidence type="ECO:0000256" key="1">
    <source>
        <dbReference type="ARBA" id="ARBA00004196"/>
    </source>
</evidence>
<evidence type="ECO:0000256" key="3">
    <source>
        <dbReference type="ARBA" id="ARBA00022729"/>
    </source>
</evidence>
<dbReference type="Proteomes" id="UP000593601">
    <property type="component" value="Chromosome"/>
</dbReference>
<reference evidence="6 7" key="1">
    <citation type="submission" date="2020-10" db="EMBL/GenBank/DDBJ databases">
        <title>Blautia liquoris sp.nov., isolated from the mud in a fermentation cellar used for the production of Chinese strong-flavoured liquor.</title>
        <authorList>
            <person name="Lu L."/>
        </authorList>
    </citation>
    <scope>NUCLEOTIDE SEQUENCE [LARGE SCALE GENOMIC DNA]</scope>
    <source>
        <strain evidence="6 7">LZLJ-3</strain>
    </source>
</reference>
<protein>
    <submittedName>
        <fullName evidence="6">ABC transporter substrate-binding protein</fullName>
    </submittedName>
</protein>
<dbReference type="InterPro" id="IPR025997">
    <property type="entry name" value="SBP_2_dom"/>
</dbReference>
<dbReference type="GO" id="GO:0030313">
    <property type="term" value="C:cell envelope"/>
    <property type="evidence" value="ECO:0007669"/>
    <property type="project" value="UniProtKB-SubCell"/>
</dbReference>
<dbReference type="PANTHER" id="PTHR46847:SF1">
    <property type="entry name" value="D-ALLOSE-BINDING PERIPLASMIC PROTEIN-RELATED"/>
    <property type="match status" value="1"/>
</dbReference>